<feature type="binding site" evidence="3">
    <location>
        <position position="378"/>
    </location>
    <ligand>
        <name>CoA</name>
        <dbReference type="ChEBI" id="CHEBI:57287"/>
    </ligand>
</feature>
<dbReference type="GO" id="GO:0006084">
    <property type="term" value="P:acetyl-CoA metabolic process"/>
    <property type="evidence" value="ECO:0007669"/>
    <property type="project" value="InterPro"/>
</dbReference>
<accession>A0A5K7YG84</accession>
<dbReference type="InterPro" id="IPR017821">
    <property type="entry name" value="Succinate_CoA_transferase"/>
</dbReference>
<evidence type="ECO:0000259" key="4">
    <source>
        <dbReference type="Pfam" id="PF02550"/>
    </source>
</evidence>
<dbReference type="GO" id="GO:0003986">
    <property type="term" value="F:acetyl-CoA hydrolase activity"/>
    <property type="evidence" value="ECO:0007669"/>
    <property type="project" value="TreeGrafter"/>
</dbReference>
<dbReference type="InterPro" id="IPR046433">
    <property type="entry name" value="ActCoA_hydro"/>
</dbReference>
<dbReference type="Pfam" id="PF02550">
    <property type="entry name" value="AcetylCoA_hydro"/>
    <property type="match status" value="1"/>
</dbReference>
<keyword evidence="6" id="KW-0378">Hydrolase</keyword>
<dbReference type="PANTHER" id="PTHR43609">
    <property type="entry name" value="ACETYL-COA HYDROLASE"/>
    <property type="match status" value="1"/>
</dbReference>
<protein>
    <submittedName>
        <fullName evidence="6">Acetyl-CoA hydrolase</fullName>
    </submittedName>
</protein>
<comment type="similarity">
    <text evidence="1">Belongs to the acetyl-CoA hydrolase/transferase family.</text>
</comment>
<dbReference type="PANTHER" id="PTHR43609:SF1">
    <property type="entry name" value="ACETYL-COA HYDROLASE"/>
    <property type="match status" value="1"/>
</dbReference>
<dbReference type="InterPro" id="IPR038460">
    <property type="entry name" value="AcetylCoA_hyd_C_sf"/>
</dbReference>
<dbReference type="Proteomes" id="UP000427906">
    <property type="component" value="Chromosome"/>
</dbReference>
<dbReference type="OrthoDB" id="9801795at2"/>
<keyword evidence="7" id="KW-1185">Reference proteome</keyword>
<dbReference type="InterPro" id="IPR003702">
    <property type="entry name" value="ActCoA_hydro_N"/>
</dbReference>
<evidence type="ECO:0000259" key="5">
    <source>
        <dbReference type="Pfam" id="PF13336"/>
    </source>
</evidence>
<feature type="active site" description="5-glutamyl coenzyme A thioester intermediate" evidence="2">
    <location>
        <position position="288"/>
    </location>
</feature>
<proteinExistence type="inferred from homology"/>
<feature type="binding site" evidence="3">
    <location>
        <position position="402"/>
    </location>
    <ligand>
        <name>CoA</name>
        <dbReference type="ChEBI" id="CHEBI:57287"/>
    </ligand>
</feature>
<dbReference type="SUPFAM" id="SSF100950">
    <property type="entry name" value="NagB/RpiA/CoA transferase-like"/>
    <property type="match status" value="2"/>
</dbReference>
<evidence type="ECO:0000313" key="6">
    <source>
        <dbReference type="EMBL" id="BBO68572.1"/>
    </source>
</evidence>
<organism evidence="6 7">
    <name type="scientific">Desulfosarcina alkanivorans</name>
    <dbReference type="NCBI Taxonomy" id="571177"/>
    <lineage>
        <taxon>Bacteria</taxon>
        <taxon>Pseudomonadati</taxon>
        <taxon>Thermodesulfobacteriota</taxon>
        <taxon>Desulfobacteria</taxon>
        <taxon>Desulfobacterales</taxon>
        <taxon>Desulfosarcinaceae</taxon>
        <taxon>Desulfosarcina</taxon>
    </lineage>
</organism>
<reference evidence="6 7" key="1">
    <citation type="submission" date="2019-11" db="EMBL/GenBank/DDBJ databases">
        <title>Comparative genomics of hydrocarbon-degrading Desulfosarcina strains.</title>
        <authorList>
            <person name="Watanabe M."/>
            <person name="Kojima H."/>
            <person name="Fukui M."/>
        </authorList>
    </citation>
    <scope>NUCLEOTIDE SEQUENCE [LARGE SCALE GENOMIC DNA]</scope>
    <source>
        <strain evidence="6 7">PL12</strain>
    </source>
</reference>
<dbReference type="InterPro" id="IPR026888">
    <property type="entry name" value="AcetylCoA_hyd_C"/>
</dbReference>
<feature type="domain" description="Acetyl-CoA hydrolase/transferase C-terminal" evidence="5">
    <location>
        <begin position="319"/>
        <end position="461"/>
    </location>
</feature>
<dbReference type="Pfam" id="PF13336">
    <property type="entry name" value="AcetylCoA_hyd_C"/>
    <property type="match status" value="1"/>
</dbReference>
<name>A0A5K7YG84_9BACT</name>
<feature type="binding site" evidence="3">
    <location>
        <position position="382"/>
    </location>
    <ligand>
        <name>CoA</name>
        <dbReference type="ChEBI" id="CHEBI:57287"/>
    </ligand>
</feature>
<evidence type="ECO:0000256" key="1">
    <source>
        <dbReference type="ARBA" id="ARBA00009632"/>
    </source>
</evidence>
<feature type="domain" description="Acetyl-CoA hydrolase/transferase N-terminal" evidence="4">
    <location>
        <begin position="12"/>
        <end position="215"/>
    </location>
</feature>
<dbReference type="Gene3D" id="3.40.1080.10">
    <property type="entry name" value="Glutaconate Coenzyme A-transferase"/>
    <property type="match status" value="1"/>
</dbReference>
<evidence type="ECO:0000256" key="2">
    <source>
        <dbReference type="PIRSR" id="PIRSR617821-1"/>
    </source>
</evidence>
<dbReference type="EMBL" id="AP021874">
    <property type="protein sequence ID" value="BBO68572.1"/>
    <property type="molecule type" value="Genomic_DNA"/>
</dbReference>
<dbReference type="Gene3D" id="3.40.1080.20">
    <property type="entry name" value="Acetyl-CoA hydrolase/transferase C-terminal domain"/>
    <property type="match status" value="1"/>
</dbReference>
<dbReference type="FunFam" id="3.40.1080.20:FF:000001">
    <property type="entry name" value="Acetyl-CoA hydrolase Ach1"/>
    <property type="match status" value="1"/>
</dbReference>
<dbReference type="NCBIfam" id="TIGR03458">
    <property type="entry name" value="YgfH_subfam"/>
    <property type="match status" value="1"/>
</dbReference>
<dbReference type="GO" id="GO:0006083">
    <property type="term" value="P:acetate metabolic process"/>
    <property type="evidence" value="ECO:0007669"/>
    <property type="project" value="InterPro"/>
</dbReference>
<evidence type="ECO:0000313" key="7">
    <source>
        <dbReference type="Proteomes" id="UP000427906"/>
    </source>
</evidence>
<dbReference type="RefSeq" id="WP_155316717.1">
    <property type="nucleotide sequence ID" value="NZ_AP021874.1"/>
</dbReference>
<gene>
    <name evidence="6" type="ORF">DSCA_25020</name>
</gene>
<dbReference type="GO" id="GO:0008775">
    <property type="term" value="F:acetate CoA-transferase activity"/>
    <property type="evidence" value="ECO:0007669"/>
    <property type="project" value="InterPro"/>
</dbReference>
<dbReference type="AlphaFoldDB" id="A0A5K7YG84"/>
<dbReference type="KEGG" id="dalk:DSCA_25020"/>
<evidence type="ECO:0000256" key="3">
    <source>
        <dbReference type="PIRSR" id="PIRSR617821-2"/>
    </source>
</evidence>
<dbReference type="InterPro" id="IPR037171">
    <property type="entry name" value="NagB/RpiA_transferase-like"/>
</dbReference>
<sequence length="501" mass="54130">MAAYGPYPILTAAEVARTVANGQTVSFSGFTPAGAAKAVPEALADYAREQHAAGNPFQIRVLTGASSGHSIDEDLAAAEAISWRCPYQTGKALRRQINRQQVEYVDMHLSHVPQMVAWGFLGDIDLAVVEATEITPDGRVYLSTSIGASPTYLKYAKRVVIELNRHQSPRLREMADILVMPPPPHRNPIPIHDPLSRVGWPYAQVDPGKVVGVVENDASDQVGGFSEPDAVSQAIGGHVADFLGREMACGRIPSDFLPIQAGVGNIANGVMTAMGSSPHIPPFFMYSEVFQDSLVDLMIGERLLGASATSLTVTAGKLKEIVDNIDYFGPRIVLRPQEISNHPGVIRRLGVIAINTALEIDIYGNVNSSHVYGMDIMNGIGGSGEFTRNSYLSIFMAPSVAKGGDVSTIVPMCPHIDNNEHSVGVVVTEQGLADLRGLGPRHRARAIIDRCAHPAYRDILHGYLRDSRLGHISHNLEHCFDLHRNLMAHGSMLPVGVRRVA</sequence>